<keyword evidence="2" id="KW-1185">Reference proteome</keyword>
<protein>
    <submittedName>
        <fullName evidence="1">Uncharacterized protein</fullName>
    </submittedName>
</protein>
<reference evidence="1 2" key="1">
    <citation type="submission" date="2024-01" db="EMBL/GenBank/DDBJ databases">
        <title>The genomes of 5 underutilized Papilionoideae crops provide insights into root nodulation and disease resistanc.</title>
        <authorList>
            <person name="Yuan L."/>
        </authorList>
    </citation>
    <scope>NUCLEOTIDE SEQUENCE [LARGE SCALE GENOMIC DNA]</scope>
    <source>
        <strain evidence="1">ZHUSHIDOU_FW_LH</strain>
        <tissue evidence="1">Leaf</tissue>
    </source>
</reference>
<evidence type="ECO:0000313" key="2">
    <source>
        <dbReference type="Proteomes" id="UP001372338"/>
    </source>
</evidence>
<organism evidence="1 2">
    <name type="scientific">Crotalaria pallida</name>
    <name type="common">Smooth rattlebox</name>
    <name type="synonym">Crotalaria striata</name>
    <dbReference type="NCBI Taxonomy" id="3830"/>
    <lineage>
        <taxon>Eukaryota</taxon>
        <taxon>Viridiplantae</taxon>
        <taxon>Streptophyta</taxon>
        <taxon>Embryophyta</taxon>
        <taxon>Tracheophyta</taxon>
        <taxon>Spermatophyta</taxon>
        <taxon>Magnoliopsida</taxon>
        <taxon>eudicotyledons</taxon>
        <taxon>Gunneridae</taxon>
        <taxon>Pentapetalae</taxon>
        <taxon>rosids</taxon>
        <taxon>fabids</taxon>
        <taxon>Fabales</taxon>
        <taxon>Fabaceae</taxon>
        <taxon>Papilionoideae</taxon>
        <taxon>50 kb inversion clade</taxon>
        <taxon>genistoids sensu lato</taxon>
        <taxon>core genistoids</taxon>
        <taxon>Crotalarieae</taxon>
        <taxon>Crotalaria</taxon>
    </lineage>
</organism>
<sequence>MVDDDQLVRFLSKDFEDITNDISSLDIGVLSTSKEHTSAKYENEYLRNRACNLQPATKWTKKYPYHRVFFQ</sequence>
<accession>A0AAN9FH92</accession>
<proteinExistence type="predicted"/>
<name>A0AAN9FH92_CROPI</name>
<gene>
    <name evidence="1" type="ORF">RIF29_14546</name>
</gene>
<dbReference type="EMBL" id="JAYWIO010000003">
    <property type="protein sequence ID" value="KAK7273495.1"/>
    <property type="molecule type" value="Genomic_DNA"/>
</dbReference>
<evidence type="ECO:0000313" key="1">
    <source>
        <dbReference type="EMBL" id="KAK7273495.1"/>
    </source>
</evidence>
<dbReference type="AlphaFoldDB" id="A0AAN9FH92"/>
<dbReference type="Proteomes" id="UP001372338">
    <property type="component" value="Unassembled WGS sequence"/>
</dbReference>
<comment type="caution">
    <text evidence="1">The sequence shown here is derived from an EMBL/GenBank/DDBJ whole genome shotgun (WGS) entry which is preliminary data.</text>
</comment>